<dbReference type="PROSITE" id="PS51485">
    <property type="entry name" value="PHYTOCYANIN"/>
    <property type="match status" value="1"/>
</dbReference>
<dbReference type="OrthoDB" id="687020at2759"/>
<reference evidence="6" key="1">
    <citation type="submission" date="2019-12" db="EMBL/GenBank/DDBJ databases">
        <authorList>
            <person name="Scholes J."/>
        </authorList>
    </citation>
    <scope>NUCLEOTIDE SEQUENCE</scope>
</reference>
<feature type="signal peptide" evidence="4">
    <location>
        <begin position="1"/>
        <end position="26"/>
    </location>
</feature>
<feature type="region of interest" description="Disordered" evidence="3">
    <location>
        <begin position="137"/>
        <end position="207"/>
    </location>
</feature>
<name>A0A9N7NU57_STRHE</name>
<comment type="caution">
    <text evidence="6">The sequence shown here is derived from an EMBL/GenBank/DDBJ whole genome shotgun (WGS) entry which is preliminary data.</text>
</comment>
<proteinExistence type="predicted"/>
<dbReference type="AlphaFoldDB" id="A0A9N7NU57"/>
<keyword evidence="7" id="KW-1185">Reference proteome</keyword>
<dbReference type="CDD" id="cd04216">
    <property type="entry name" value="Phytocyanin"/>
    <property type="match status" value="1"/>
</dbReference>
<dbReference type="GO" id="GO:0046872">
    <property type="term" value="F:metal ion binding"/>
    <property type="evidence" value="ECO:0007669"/>
    <property type="project" value="UniProtKB-KW"/>
</dbReference>
<dbReference type="PANTHER" id="PTHR33021:SF499">
    <property type="entry name" value="OS12G0150500 PROTEIN"/>
    <property type="match status" value="1"/>
</dbReference>
<dbReference type="FunFam" id="2.60.40.420:FF:000003">
    <property type="entry name" value="Blue copper"/>
    <property type="match status" value="1"/>
</dbReference>
<evidence type="ECO:0000256" key="1">
    <source>
        <dbReference type="ARBA" id="ARBA00022723"/>
    </source>
</evidence>
<evidence type="ECO:0000259" key="5">
    <source>
        <dbReference type="PROSITE" id="PS51485"/>
    </source>
</evidence>
<evidence type="ECO:0000313" key="6">
    <source>
        <dbReference type="EMBL" id="CAA0839092.1"/>
    </source>
</evidence>
<evidence type="ECO:0000313" key="7">
    <source>
        <dbReference type="Proteomes" id="UP001153555"/>
    </source>
</evidence>
<dbReference type="PANTHER" id="PTHR33021">
    <property type="entry name" value="BLUE COPPER PROTEIN"/>
    <property type="match status" value="1"/>
</dbReference>
<dbReference type="SUPFAM" id="SSF49503">
    <property type="entry name" value="Cupredoxins"/>
    <property type="match status" value="1"/>
</dbReference>
<gene>
    <name evidence="6" type="ORF">SHERM_05662</name>
</gene>
<keyword evidence="4" id="KW-0732">Signal</keyword>
<keyword evidence="1" id="KW-0479">Metal-binding</keyword>
<dbReference type="InterPro" id="IPR003245">
    <property type="entry name" value="Phytocyanin_dom"/>
</dbReference>
<evidence type="ECO:0000256" key="4">
    <source>
        <dbReference type="SAM" id="SignalP"/>
    </source>
</evidence>
<accession>A0A9N7NU57</accession>
<dbReference type="GO" id="GO:0009055">
    <property type="term" value="F:electron transfer activity"/>
    <property type="evidence" value="ECO:0007669"/>
    <property type="project" value="InterPro"/>
</dbReference>
<dbReference type="InterPro" id="IPR008972">
    <property type="entry name" value="Cupredoxin"/>
</dbReference>
<protein>
    <submittedName>
        <fullName evidence="6">Cupredoxin superfamily protein</fullName>
    </submittedName>
</protein>
<dbReference type="Pfam" id="PF02298">
    <property type="entry name" value="Cu_bind_like"/>
    <property type="match status" value="1"/>
</dbReference>
<evidence type="ECO:0000256" key="2">
    <source>
        <dbReference type="ARBA" id="ARBA00023180"/>
    </source>
</evidence>
<feature type="domain" description="Phytocyanin" evidence="5">
    <location>
        <begin position="32"/>
        <end position="134"/>
    </location>
</feature>
<dbReference type="EMBL" id="CACSLK010031421">
    <property type="protein sequence ID" value="CAA0839092.1"/>
    <property type="molecule type" value="Genomic_DNA"/>
</dbReference>
<feature type="compositionally biased region" description="Pro residues" evidence="3">
    <location>
        <begin position="147"/>
        <end position="169"/>
    </location>
</feature>
<sequence>MEVIKMMKEMMLLLMVVMIWMSNNNGAVVGVVNYTVGGDNGGWDQSTDLASWSSAQTFHPQDILIFEYTRNHNVLEVSAADFATCTTTNPLRPPQPPGTTRTVIPLTAAGSRYFICGTLGHCVSSMKLQVNTVVAAGQQPPSSTPTVPSPPPSNTPTVPSQPPPPPPPHWSTHSPAPKSSKIPSGTGNKAAAPSPRGSLAPPPAPSSATRLNVMGGVAAACVGFLITLI</sequence>
<dbReference type="Gene3D" id="2.60.40.420">
    <property type="entry name" value="Cupredoxins - blue copper proteins"/>
    <property type="match status" value="1"/>
</dbReference>
<dbReference type="GO" id="GO:0005886">
    <property type="term" value="C:plasma membrane"/>
    <property type="evidence" value="ECO:0007669"/>
    <property type="project" value="TreeGrafter"/>
</dbReference>
<dbReference type="Proteomes" id="UP001153555">
    <property type="component" value="Unassembled WGS sequence"/>
</dbReference>
<feature type="compositionally biased region" description="Low complexity" evidence="3">
    <location>
        <begin position="190"/>
        <end position="199"/>
    </location>
</feature>
<organism evidence="6 7">
    <name type="scientific">Striga hermonthica</name>
    <name type="common">Purple witchweed</name>
    <name type="synonym">Buchnera hermonthica</name>
    <dbReference type="NCBI Taxonomy" id="68872"/>
    <lineage>
        <taxon>Eukaryota</taxon>
        <taxon>Viridiplantae</taxon>
        <taxon>Streptophyta</taxon>
        <taxon>Embryophyta</taxon>
        <taxon>Tracheophyta</taxon>
        <taxon>Spermatophyta</taxon>
        <taxon>Magnoliopsida</taxon>
        <taxon>eudicotyledons</taxon>
        <taxon>Gunneridae</taxon>
        <taxon>Pentapetalae</taxon>
        <taxon>asterids</taxon>
        <taxon>lamiids</taxon>
        <taxon>Lamiales</taxon>
        <taxon>Orobanchaceae</taxon>
        <taxon>Buchnereae</taxon>
        <taxon>Striga</taxon>
    </lineage>
</organism>
<feature type="chain" id="PRO_5040131743" evidence="4">
    <location>
        <begin position="27"/>
        <end position="229"/>
    </location>
</feature>
<dbReference type="InterPro" id="IPR039391">
    <property type="entry name" value="Phytocyanin-like"/>
</dbReference>
<keyword evidence="2" id="KW-0325">Glycoprotein</keyword>
<evidence type="ECO:0000256" key="3">
    <source>
        <dbReference type="SAM" id="MobiDB-lite"/>
    </source>
</evidence>